<evidence type="ECO:0000313" key="5">
    <source>
        <dbReference type="Proteomes" id="UP001178507"/>
    </source>
</evidence>
<dbReference type="GO" id="GO:0005509">
    <property type="term" value="F:calcium ion binding"/>
    <property type="evidence" value="ECO:0007669"/>
    <property type="project" value="InterPro"/>
</dbReference>
<organism evidence="4 5">
    <name type="scientific">Effrenium voratum</name>
    <dbReference type="NCBI Taxonomy" id="2562239"/>
    <lineage>
        <taxon>Eukaryota</taxon>
        <taxon>Sar</taxon>
        <taxon>Alveolata</taxon>
        <taxon>Dinophyceae</taxon>
        <taxon>Suessiales</taxon>
        <taxon>Symbiodiniaceae</taxon>
        <taxon>Effrenium</taxon>
    </lineage>
</organism>
<evidence type="ECO:0000256" key="2">
    <source>
        <dbReference type="SAM" id="MobiDB-lite"/>
    </source>
</evidence>
<dbReference type="Pfam" id="PF12294">
    <property type="entry name" value="DUF3626"/>
    <property type="match status" value="1"/>
</dbReference>
<dbReference type="InterPro" id="IPR022074">
    <property type="entry name" value="DUF3626"/>
</dbReference>
<sequence length="529" mass="59998">MGCGASAASEQPAARQTAAELPYWPLEAPDLSREVPPPQRLAKLLENRSYLEREEHVLNSFVVRCRETDENTDQAHDLLDHLALELASEQRIACAAFARFDKNRNGFLQVAEIEYMLDYLGFPHMPEDVTSFMSTIDREVTDGQISLEEFLQCVGRFGGTCKLFEMRRKQIQARGTDLAEKEEENKDHQRCELLACGLLEDEQASWQPLVSKADLTAAANMEPCQREAIRHVRHLARMNHEQALPLLTERFTHMGYTTSDMWMTLSWIRELAPVIIHVDLKTIAEFLRKDTHYRNQFETASSGGLLDTSVRDKWERSLFGAAYEGAEPFHRPKYGVLNVWNDPQGIYGCEQYGDSYLVLKDLRLRCTLAPQDSGGLPAQRLAVLDYCAHSLMEYTDAELQEMVGLARHGREKIGDSQVVCQAWGKYKEVQIHGEIDLSKHVERLVVPERHSDHAAEYDDLAKAKGWQITWAEEMERELEQKAGGAEMSREDFDNMLEKIADQGEAKEANLEAVPEAAKISDAPDEATQG</sequence>
<dbReference type="PROSITE" id="PS50222">
    <property type="entry name" value="EF_HAND_2"/>
    <property type="match status" value="1"/>
</dbReference>
<dbReference type="PROSITE" id="PS00018">
    <property type="entry name" value="EF_HAND_1"/>
    <property type="match status" value="1"/>
</dbReference>
<reference evidence="4" key="1">
    <citation type="submission" date="2023-08" db="EMBL/GenBank/DDBJ databases">
        <authorList>
            <person name="Chen Y."/>
            <person name="Shah S."/>
            <person name="Dougan E. K."/>
            <person name="Thang M."/>
            <person name="Chan C."/>
        </authorList>
    </citation>
    <scope>NUCLEOTIDE SEQUENCE</scope>
</reference>
<evidence type="ECO:0000259" key="3">
    <source>
        <dbReference type="PROSITE" id="PS50222"/>
    </source>
</evidence>
<keyword evidence="5" id="KW-1185">Reference proteome</keyword>
<accession>A0AA36JS68</accession>
<dbReference type="AlphaFoldDB" id="A0AA36JS68"/>
<evidence type="ECO:0000313" key="4">
    <source>
        <dbReference type="EMBL" id="CAJ1410759.1"/>
    </source>
</evidence>
<proteinExistence type="predicted"/>
<feature type="domain" description="EF-hand" evidence="3">
    <location>
        <begin position="88"/>
        <end position="123"/>
    </location>
</feature>
<dbReference type="InterPro" id="IPR011992">
    <property type="entry name" value="EF-hand-dom_pair"/>
</dbReference>
<dbReference type="InterPro" id="IPR018247">
    <property type="entry name" value="EF_Hand_1_Ca_BS"/>
</dbReference>
<dbReference type="SUPFAM" id="SSF47473">
    <property type="entry name" value="EF-hand"/>
    <property type="match status" value="1"/>
</dbReference>
<protein>
    <recommendedName>
        <fullName evidence="3">EF-hand domain-containing protein</fullName>
    </recommendedName>
</protein>
<dbReference type="EMBL" id="CAUJNA010003838">
    <property type="protein sequence ID" value="CAJ1410759.1"/>
    <property type="molecule type" value="Genomic_DNA"/>
</dbReference>
<name>A0AA36JS68_9DINO</name>
<gene>
    <name evidence="4" type="ORF">EVOR1521_LOCUS31522</name>
</gene>
<dbReference type="Gene3D" id="1.10.238.10">
    <property type="entry name" value="EF-hand"/>
    <property type="match status" value="1"/>
</dbReference>
<dbReference type="Pfam" id="PF13499">
    <property type="entry name" value="EF-hand_7"/>
    <property type="match status" value="1"/>
</dbReference>
<dbReference type="Proteomes" id="UP001178507">
    <property type="component" value="Unassembled WGS sequence"/>
</dbReference>
<comment type="caution">
    <text evidence="4">The sequence shown here is derived from an EMBL/GenBank/DDBJ whole genome shotgun (WGS) entry which is preliminary data.</text>
</comment>
<dbReference type="CDD" id="cd00051">
    <property type="entry name" value="EFh"/>
    <property type="match status" value="1"/>
</dbReference>
<evidence type="ECO:0000256" key="1">
    <source>
        <dbReference type="ARBA" id="ARBA00022837"/>
    </source>
</evidence>
<keyword evidence="1" id="KW-0106">Calcium</keyword>
<dbReference type="InterPro" id="IPR002048">
    <property type="entry name" value="EF_hand_dom"/>
</dbReference>
<feature type="region of interest" description="Disordered" evidence="2">
    <location>
        <begin position="501"/>
        <end position="529"/>
    </location>
</feature>